<dbReference type="HAMAP" id="MF_01325_B">
    <property type="entry name" value="Ribosomal_uL3_B"/>
    <property type="match status" value="1"/>
</dbReference>
<keyword evidence="2 7" id="KW-0699">rRNA-binding</keyword>
<dbReference type="InterPro" id="IPR019926">
    <property type="entry name" value="Ribosomal_uL3_CS"/>
</dbReference>
<reference evidence="11" key="1">
    <citation type="journal article" date="2020" name="mSystems">
        <title>Genome- and Community-Level Interaction Insights into Carbon Utilization and Element Cycling Functions of Hydrothermarchaeota in Hydrothermal Sediment.</title>
        <authorList>
            <person name="Zhou Z."/>
            <person name="Liu Y."/>
            <person name="Xu W."/>
            <person name="Pan J."/>
            <person name="Luo Z.H."/>
            <person name="Li M."/>
        </authorList>
    </citation>
    <scope>NUCLEOTIDE SEQUENCE [LARGE SCALE GENOMIC DNA]</scope>
    <source>
        <strain evidence="12">SpSt-626</strain>
        <strain evidence="11">SpSt-695</strain>
    </source>
</reference>
<organism evidence="11">
    <name type="scientific">candidate division WOR-3 bacterium</name>
    <dbReference type="NCBI Taxonomy" id="2052148"/>
    <lineage>
        <taxon>Bacteria</taxon>
        <taxon>Bacteria division WOR-3</taxon>
    </lineage>
</organism>
<evidence type="ECO:0000256" key="4">
    <source>
        <dbReference type="ARBA" id="ARBA00022980"/>
    </source>
</evidence>
<dbReference type="InterPro" id="IPR000597">
    <property type="entry name" value="Ribosomal_uL3"/>
</dbReference>
<comment type="subunit">
    <text evidence="7 9">Part of the 50S ribosomal subunit. Forms a cluster with proteins L14 and L19.</text>
</comment>
<evidence type="ECO:0000256" key="1">
    <source>
        <dbReference type="ARBA" id="ARBA00006540"/>
    </source>
</evidence>
<protein>
    <recommendedName>
        <fullName evidence="6 7">Large ribosomal subunit protein uL3</fullName>
    </recommendedName>
</protein>
<dbReference type="NCBIfam" id="TIGR03625">
    <property type="entry name" value="L3_bact"/>
    <property type="match status" value="1"/>
</dbReference>
<comment type="function">
    <text evidence="7 9">One of the primary rRNA binding proteins, it binds directly near the 3'-end of the 23S rRNA, where it nucleates assembly of the 50S subunit.</text>
</comment>
<evidence type="ECO:0000256" key="7">
    <source>
        <dbReference type="HAMAP-Rule" id="MF_01325"/>
    </source>
</evidence>
<dbReference type="InterPro" id="IPR009000">
    <property type="entry name" value="Transl_B-barrel_sf"/>
</dbReference>
<evidence type="ECO:0000256" key="8">
    <source>
        <dbReference type="RuleBase" id="RU003905"/>
    </source>
</evidence>
<evidence type="ECO:0000313" key="12">
    <source>
        <dbReference type="EMBL" id="HGM97761.1"/>
    </source>
</evidence>
<keyword evidence="5 7" id="KW-0687">Ribonucleoprotein</keyword>
<dbReference type="Gene3D" id="3.30.160.810">
    <property type="match status" value="1"/>
</dbReference>
<comment type="caution">
    <text evidence="11">The sequence shown here is derived from an EMBL/GenBank/DDBJ whole genome shotgun (WGS) entry which is preliminary data.</text>
</comment>
<dbReference type="GO" id="GO:0022625">
    <property type="term" value="C:cytosolic large ribosomal subunit"/>
    <property type="evidence" value="ECO:0007669"/>
    <property type="project" value="TreeGrafter"/>
</dbReference>
<dbReference type="SUPFAM" id="SSF50447">
    <property type="entry name" value="Translation proteins"/>
    <property type="match status" value="1"/>
</dbReference>
<sequence length="215" mass="24385">MCGIIAKKIGMTRLFDEDGNVIPVTVLDFSECYVLDIKNKEKDGYNAVRLCFGNVKQRKINKPTLGVFKKVFGEREFYPARIIKEIRTDEIDKMVPGEKVKVNEIFQIKEKVDVIGKTKGRGFAGVVKRWDFKGGPDSHGSMFHRRPGSIGQTTDPGRVWKGKKMAGHYGNERVTIHNLEVVKIDQEKEVILLKGAVPGPRGSYVIIRKAKRRRL</sequence>
<dbReference type="PANTHER" id="PTHR11229">
    <property type="entry name" value="50S RIBOSOMAL PROTEIN L3"/>
    <property type="match status" value="1"/>
</dbReference>
<evidence type="ECO:0000256" key="3">
    <source>
        <dbReference type="ARBA" id="ARBA00022884"/>
    </source>
</evidence>
<evidence type="ECO:0000256" key="5">
    <source>
        <dbReference type="ARBA" id="ARBA00023274"/>
    </source>
</evidence>
<evidence type="ECO:0000256" key="9">
    <source>
        <dbReference type="RuleBase" id="RU003906"/>
    </source>
</evidence>
<dbReference type="InterPro" id="IPR019927">
    <property type="entry name" value="Ribosomal_uL3_bac/org-type"/>
</dbReference>
<dbReference type="EMBL" id="DTAR01000147">
    <property type="protein sequence ID" value="HGM97761.1"/>
    <property type="molecule type" value="Genomic_DNA"/>
</dbReference>
<dbReference type="PANTHER" id="PTHR11229:SF16">
    <property type="entry name" value="LARGE RIBOSOMAL SUBUNIT PROTEIN UL3C"/>
    <property type="match status" value="1"/>
</dbReference>
<dbReference type="EMBL" id="DTDP01000011">
    <property type="protein sequence ID" value="HGK53452.1"/>
    <property type="molecule type" value="Genomic_DNA"/>
</dbReference>
<feature type="region of interest" description="Disordered" evidence="10">
    <location>
        <begin position="137"/>
        <end position="157"/>
    </location>
</feature>
<gene>
    <name evidence="7" type="primary">rplC</name>
    <name evidence="12" type="ORF">ENT96_01765</name>
    <name evidence="11" type="ORF">ENU72_00300</name>
</gene>
<dbReference type="GO" id="GO:0003735">
    <property type="term" value="F:structural constituent of ribosome"/>
    <property type="evidence" value="ECO:0007669"/>
    <property type="project" value="UniProtKB-UniRule"/>
</dbReference>
<dbReference type="PROSITE" id="PS00474">
    <property type="entry name" value="RIBOSOMAL_L3"/>
    <property type="match status" value="1"/>
</dbReference>
<dbReference type="Pfam" id="PF00297">
    <property type="entry name" value="Ribosomal_L3"/>
    <property type="match status" value="1"/>
</dbReference>
<dbReference type="GO" id="GO:0019843">
    <property type="term" value="F:rRNA binding"/>
    <property type="evidence" value="ECO:0007669"/>
    <property type="project" value="UniProtKB-UniRule"/>
</dbReference>
<name>A0A7V3ZSD4_UNCW3</name>
<dbReference type="GO" id="GO:0006412">
    <property type="term" value="P:translation"/>
    <property type="evidence" value="ECO:0007669"/>
    <property type="project" value="UniProtKB-UniRule"/>
</dbReference>
<evidence type="ECO:0000256" key="2">
    <source>
        <dbReference type="ARBA" id="ARBA00022730"/>
    </source>
</evidence>
<keyword evidence="3 7" id="KW-0694">RNA-binding</keyword>
<dbReference type="Gene3D" id="2.40.30.10">
    <property type="entry name" value="Translation factors"/>
    <property type="match status" value="1"/>
</dbReference>
<evidence type="ECO:0000313" key="11">
    <source>
        <dbReference type="EMBL" id="HGK53452.1"/>
    </source>
</evidence>
<proteinExistence type="inferred from homology"/>
<evidence type="ECO:0000256" key="10">
    <source>
        <dbReference type="SAM" id="MobiDB-lite"/>
    </source>
</evidence>
<dbReference type="AlphaFoldDB" id="A0A7V3ZSD4"/>
<evidence type="ECO:0000256" key="6">
    <source>
        <dbReference type="ARBA" id="ARBA00035243"/>
    </source>
</evidence>
<accession>A0A7V3ZSD4</accession>
<dbReference type="FunFam" id="2.40.30.10:FF:000004">
    <property type="entry name" value="50S ribosomal protein L3"/>
    <property type="match status" value="1"/>
</dbReference>
<keyword evidence="4 7" id="KW-0689">Ribosomal protein</keyword>
<comment type="similarity">
    <text evidence="1 7 8">Belongs to the universal ribosomal protein uL3 family.</text>
</comment>